<protein>
    <submittedName>
        <fullName evidence="2">Uncharacterized protein</fullName>
    </submittedName>
</protein>
<sequence length="55" mass="6075">MAAAFLGVQMAVFGLYMGAAFAPIHKGMPMIPKESRIDFFSRQVLTSRNIMARTP</sequence>
<evidence type="ECO:0000313" key="2">
    <source>
        <dbReference type="EMBL" id="EMQ98175.1"/>
    </source>
</evidence>
<comment type="caution">
    <text evidence="2">The sequence shown here is derived from an EMBL/GenBank/DDBJ whole genome shotgun (WGS) entry which is preliminary data.</text>
</comment>
<dbReference type="EMBL" id="AOCK01000006">
    <property type="protein sequence ID" value="EMQ98175.1"/>
    <property type="molecule type" value="Genomic_DNA"/>
</dbReference>
<dbReference type="Proteomes" id="UP000012015">
    <property type="component" value="Unassembled WGS sequence"/>
</dbReference>
<keyword evidence="1" id="KW-0472">Membrane</keyword>
<dbReference type="eggNOG" id="COG3239">
    <property type="taxonomic scope" value="Bacteria"/>
</dbReference>
<dbReference type="STRING" id="1276920.ADIAG_02191"/>
<organism evidence="2 3">
    <name type="scientific">Paeniglutamicibacter gangotriensis Lz1y</name>
    <dbReference type="NCBI Taxonomy" id="1276920"/>
    <lineage>
        <taxon>Bacteria</taxon>
        <taxon>Bacillati</taxon>
        <taxon>Actinomycetota</taxon>
        <taxon>Actinomycetes</taxon>
        <taxon>Micrococcales</taxon>
        <taxon>Micrococcaceae</taxon>
        <taxon>Paeniglutamicibacter</taxon>
    </lineage>
</organism>
<dbReference type="PATRIC" id="fig|1276920.7.peg.2194"/>
<proteinExistence type="predicted"/>
<keyword evidence="1" id="KW-1133">Transmembrane helix</keyword>
<gene>
    <name evidence="2" type="ORF">ADIAG_02191</name>
</gene>
<dbReference type="AlphaFoldDB" id="M7MTA9"/>
<reference evidence="2 3" key="1">
    <citation type="journal article" date="2013" name="Genome Announc.">
        <title>Draft Genome Sequence of Arthrobacter gangotriensis Strain Lz1yT, Isolated from a Penguin Rookery Soil Sample Collected in Antarctica, near the Indian Station Dakshin Gangotri.</title>
        <authorList>
            <person name="Shivaji S."/>
            <person name="Ara S."/>
            <person name="Bandi S."/>
            <person name="Singh A."/>
            <person name="Kumar Pinnaka A."/>
        </authorList>
    </citation>
    <scope>NUCLEOTIDE SEQUENCE [LARGE SCALE GENOMIC DNA]</scope>
    <source>
        <strain evidence="2 3">Lz1y</strain>
    </source>
</reference>
<feature type="transmembrane region" description="Helical" evidence="1">
    <location>
        <begin position="6"/>
        <end position="24"/>
    </location>
</feature>
<evidence type="ECO:0000313" key="3">
    <source>
        <dbReference type="Proteomes" id="UP000012015"/>
    </source>
</evidence>
<keyword evidence="3" id="KW-1185">Reference proteome</keyword>
<evidence type="ECO:0000256" key="1">
    <source>
        <dbReference type="SAM" id="Phobius"/>
    </source>
</evidence>
<name>M7MTA9_9MICC</name>
<accession>M7MTA9</accession>
<keyword evidence="1" id="KW-0812">Transmembrane</keyword>